<evidence type="ECO:0000256" key="4">
    <source>
        <dbReference type="ARBA" id="ARBA00022692"/>
    </source>
</evidence>
<feature type="transmembrane region" description="Helical" evidence="12">
    <location>
        <begin position="12"/>
        <end position="32"/>
    </location>
</feature>
<comment type="subcellular location">
    <subcellularLocation>
        <location evidence="1">Cell membrane</location>
        <topology evidence="1">Multi-pass membrane protein</topology>
    </subcellularLocation>
</comment>
<evidence type="ECO:0000313" key="14">
    <source>
        <dbReference type="Proteomes" id="UP001209878"/>
    </source>
</evidence>
<evidence type="ECO:0000256" key="10">
    <source>
        <dbReference type="ARBA" id="ARBA00042973"/>
    </source>
</evidence>
<feature type="compositionally biased region" description="Low complexity" evidence="11">
    <location>
        <begin position="236"/>
        <end position="246"/>
    </location>
</feature>
<dbReference type="Pfam" id="PF02535">
    <property type="entry name" value="Zip"/>
    <property type="match status" value="1"/>
</dbReference>
<keyword evidence="14" id="KW-1185">Reference proteome</keyword>
<evidence type="ECO:0000256" key="11">
    <source>
        <dbReference type="SAM" id="MobiDB-lite"/>
    </source>
</evidence>
<comment type="similarity">
    <text evidence="2">Belongs to the ZIP transporter (TC 2.A.5) family.</text>
</comment>
<feature type="compositionally biased region" description="Basic and acidic residues" evidence="11">
    <location>
        <begin position="218"/>
        <end position="228"/>
    </location>
</feature>
<dbReference type="GO" id="GO:0005886">
    <property type="term" value="C:plasma membrane"/>
    <property type="evidence" value="ECO:0007669"/>
    <property type="project" value="UniProtKB-SubCell"/>
</dbReference>
<dbReference type="PANTHER" id="PTHR11040:SF211">
    <property type="entry name" value="ZINC TRANSPORTER ZIP11"/>
    <property type="match status" value="1"/>
</dbReference>
<evidence type="ECO:0000313" key="13">
    <source>
        <dbReference type="EMBL" id="KAK2174599.1"/>
    </source>
</evidence>
<feature type="transmembrane region" description="Helical" evidence="12">
    <location>
        <begin position="373"/>
        <end position="395"/>
    </location>
</feature>
<keyword evidence="3" id="KW-1003">Cell membrane</keyword>
<reference evidence="13" key="1">
    <citation type="journal article" date="2023" name="Mol. Biol. Evol.">
        <title>Third-Generation Sequencing Reveals the Adaptive Role of the Epigenome in Three Deep-Sea Polychaetes.</title>
        <authorList>
            <person name="Perez M."/>
            <person name="Aroh O."/>
            <person name="Sun Y."/>
            <person name="Lan Y."/>
            <person name="Juniper S.K."/>
            <person name="Young C.R."/>
            <person name="Angers B."/>
            <person name="Qian P.Y."/>
        </authorList>
    </citation>
    <scope>NUCLEOTIDE SEQUENCE</scope>
    <source>
        <strain evidence="13">R07B-5</strain>
    </source>
</reference>
<feature type="transmembrane region" description="Helical" evidence="12">
    <location>
        <begin position="79"/>
        <end position="98"/>
    </location>
</feature>
<evidence type="ECO:0000256" key="12">
    <source>
        <dbReference type="SAM" id="Phobius"/>
    </source>
</evidence>
<evidence type="ECO:0000256" key="2">
    <source>
        <dbReference type="ARBA" id="ARBA00006939"/>
    </source>
</evidence>
<evidence type="ECO:0000256" key="6">
    <source>
        <dbReference type="ARBA" id="ARBA00022989"/>
    </source>
</evidence>
<evidence type="ECO:0000256" key="7">
    <source>
        <dbReference type="ARBA" id="ARBA00023136"/>
    </source>
</evidence>
<feature type="transmembrane region" description="Helical" evidence="12">
    <location>
        <begin position="430"/>
        <end position="448"/>
    </location>
</feature>
<gene>
    <name evidence="13" type="ORF">NP493_788g00004</name>
</gene>
<dbReference type="AlphaFoldDB" id="A0AAD9KNW1"/>
<organism evidence="13 14">
    <name type="scientific">Ridgeia piscesae</name>
    <name type="common">Tubeworm</name>
    <dbReference type="NCBI Taxonomy" id="27915"/>
    <lineage>
        <taxon>Eukaryota</taxon>
        <taxon>Metazoa</taxon>
        <taxon>Spiralia</taxon>
        <taxon>Lophotrochozoa</taxon>
        <taxon>Annelida</taxon>
        <taxon>Polychaeta</taxon>
        <taxon>Sedentaria</taxon>
        <taxon>Canalipalpata</taxon>
        <taxon>Sabellida</taxon>
        <taxon>Siboglinidae</taxon>
        <taxon>Ridgeia</taxon>
    </lineage>
</organism>
<sequence>MLKGYNHIAQAAMGTLFTWGVTALGSALVFVFSGAQRKVLDGCLGFAAGVMTAASYWSLLAPAIELASKSGYYGANGEYTFAPIAVGFALGAGFVYAADELLSRLGVHSDPAISLAKTTKTKTVEPNSADTLQDSAVEMDDLQFRGSIETEDITLGVGHSQSGDLSQAAEKDASGDTSGKGVEPDKNLPVVQSEGKKKSKKKLSKKERRKNNSGLHKSPTEQEILKSTEDDDDVNNDAASAGSSSEDFLDCPEVVSSKHILITHADGTVNPALRMHDTSNGTKSEDPKPSDGLDHAIKLFNWKRILLLIVAITVHNIPEGLAVGVAFGAIGKSATATFENARNLAFGIGIQNFPEGLAVSLPLRGSGMSVWKCFMYGQLSGLVEPVAGILGALAVSFAEPILPYALAFAAGAMIYVVIDDIIPEAQTCGNSTLASWGAIIGFIVMMSLDVGLG</sequence>
<evidence type="ECO:0000256" key="5">
    <source>
        <dbReference type="ARBA" id="ARBA00022833"/>
    </source>
</evidence>
<dbReference type="InterPro" id="IPR003689">
    <property type="entry name" value="ZIP"/>
</dbReference>
<dbReference type="GO" id="GO:0005385">
    <property type="term" value="F:zinc ion transmembrane transporter activity"/>
    <property type="evidence" value="ECO:0007669"/>
    <property type="project" value="TreeGrafter"/>
</dbReference>
<feature type="region of interest" description="Disordered" evidence="11">
    <location>
        <begin position="157"/>
        <end position="249"/>
    </location>
</feature>
<name>A0AAD9KNW1_RIDPI</name>
<feature type="region of interest" description="Disordered" evidence="11">
    <location>
        <begin position="271"/>
        <end position="290"/>
    </location>
</feature>
<feature type="compositionally biased region" description="Basic residues" evidence="11">
    <location>
        <begin position="197"/>
        <end position="211"/>
    </location>
</feature>
<proteinExistence type="inferred from homology"/>
<keyword evidence="7 12" id="KW-0472">Membrane</keyword>
<feature type="transmembrane region" description="Helical" evidence="12">
    <location>
        <begin position="401"/>
        <end position="418"/>
    </location>
</feature>
<evidence type="ECO:0000256" key="3">
    <source>
        <dbReference type="ARBA" id="ARBA00022475"/>
    </source>
</evidence>
<evidence type="ECO:0000256" key="1">
    <source>
        <dbReference type="ARBA" id="ARBA00004651"/>
    </source>
</evidence>
<evidence type="ECO:0000256" key="8">
    <source>
        <dbReference type="ARBA" id="ARBA00040593"/>
    </source>
</evidence>
<evidence type="ECO:0000256" key="9">
    <source>
        <dbReference type="ARBA" id="ARBA00042540"/>
    </source>
</evidence>
<accession>A0AAD9KNW1</accession>
<keyword evidence="4 12" id="KW-0812">Transmembrane</keyword>
<keyword evidence="5" id="KW-0862">Zinc</keyword>
<comment type="caution">
    <text evidence="13">The sequence shown here is derived from an EMBL/GenBank/DDBJ whole genome shotgun (WGS) entry which is preliminary data.</text>
</comment>
<dbReference type="Proteomes" id="UP001209878">
    <property type="component" value="Unassembled WGS sequence"/>
</dbReference>
<feature type="transmembrane region" description="Helical" evidence="12">
    <location>
        <begin position="39"/>
        <end position="59"/>
    </location>
</feature>
<dbReference type="PANTHER" id="PTHR11040">
    <property type="entry name" value="ZINC/IRON TRANSPORTER"/>
    <property type="match status" value="1"/>
</dbReference>
<dbReference type="EMBL" id="JAODUO010000789">
    <property type="protein sequence ID" value="KAK2174599.1"/>
    <property type="molecule type" value="Genomic_DNA"/>
</dbReference>
<protein>
    <recommendedName>
        <fullName evidence="8">Zinc transporter ZIP11</fullName>
    </recommendedName>
    <alternativeName>
        <fullName evidence="9">Solute carrier family 39 member 11</fullName>
    </alternativeName>
    <alternativeName>
        <fullName evidence="10">Zrt- and Irt-like protein 11</fullName>
    </alternativeName>
</protein>
<keyword evidence="6 12" id="KW-1133">Transmembrane helix</keyword>